<protein>
    <submittedName>
        <fullName evidence="2">Uncharacterized protein</fullName>
    </submittedName>
</protein>
<dbReference type="AlphaFoldDB" id="A0A0D0BHA7"/>
<proteinExistence type="predicted"/>
<reference evidence="2 3" key="1">
    <citation type="submission" date="2014-04" db="EMBL/GenBank/DDBJ databases">
        <title>Evolutionary Origins and Diversification of the Mycorrhizal Mutualists.</title>
        <authorList>
            <consortium name="DOE Joint Genome Institute"/>
            <consortium name="Mycorrhizal Genomics Consortium"/>
            <person name="Kohler A."/>
            <person name="Kuo A."/>
            <person name="Nagy L.G."/>
            <person name="Floudas D."/>
            <person name="Copeland A."/>
            <person name="Barry K.W."/>
            <person name="Cichocki N."/>
            <person name="Veneault-Fourrey C."/>
            <person name="LaButti K."/>
            <person name="Lindquist E.A."/>
            <person name="Lipzen A."/>
            <person name="Lundell T."/>
            <person name="Morin E."/>
            <person name="Murat C."/>
            <person name="Riley R."/>
            <person name="Ohm R."/>
            <person name="Sun H."/>
            <person name="Tunlid A."/>
            <person name="Henrissat B."/>
            <person name="Grigoriev I.V."/>
            <person name="Hibbett D.S."/>
            <person name="Martin F."/>
        </authorList>
    </citation>
    <scope>NUCLEOTIDE SEQUENCE [LARGE SCALE GENOMIC DNA]</scope>
    <source>
        <strain evidence="2 3">FD-317 M1</strain>
    </source>
</reference>
<keyword evidence="3" id="KW-1185">Reference proteome</keyword>
<organism evidence="2 3">
    <name type="scientific">Collybiopsis luxurians FD-317 M1</name>
    <dbReference type="NCBI Taxonomy" id="944289"/>
    <lineage>
        <taxon>Eukaryota</taxon>
        <taxon>Fungi</taxon>
        <taxon>Dikarya</taxon>
        <taxon>Basidiomycota</taxon>
        <taxon>Agaricomycotina</taxon>
        <taxon>Agaricomycetes</taxon>
        <taxon>Agaricomycetidae</taxon>
        <taxon>Agaricales</taxon>
        <taxon>Marasmiineae</taxon>
        <taxon>Omphalotaceae</taxon>
        <taxon>Collybiopsis</taxon>
        <taxon>Collybiopsis luxurians</taxon>
    </lineage>
</organism>
<feature type="region of interest" description="Disordered" evidence="1">
    <location>
        <begin position="1"/>
        <end position="20"/>
    </location>
</feature>
<gene>
    <name evidence="2" type="ORF">GYMLUDRAFT_249755</name>
</gene>
<evidence type="ECO:0000313" key="3">
    <source>
        <dbReference type="Proteomes" id="UP000053593"/>
    </source>
</evidence>
<evidence type="ECO:0000256" key="1">
    <source>
        <dbReference type="SAM" id="MobiDB-lite"/>
    </source>
</evidence>
<feature type="compositionally biased region" description="Polar residues" evidence="1">
    <location>
        <begin position="1"/>
        <end position="19"/>
    </location>
</feature>
<dbReference type="EMBL" id="KN834819">
    <property type="protein sequence ID" value="KIK54151.1"/>
    <property type="molecule type" value="Genomic_DNA"/>
</dbReference>
<evidence type="ECO:0000313" key="2">
    <source>
        <dbReference type="EMBL" id="KIK54151.1"/>
    </source>
</evidence>
<sequence length="141" mass="15976">MSAVSEGNQRAQSGTNPPENISDLAQYAANFLFAAAATDPAPGTPYRSEVMPLIPDNLPAASTGDEEEQAVRQLLERIRESPTGYDINRETPERRALWKECILRLLRLEVLELTLWQSHYLHFPLLVAESMRIREHNEKYA</sequence>
<dbReference type="HOGENOM" id="CLU_1825501_0_0_1"/>
<name>A0A0D0BHA7_9AGAR</name>
<dbReference type="Proteomes" id="UP000053593">
    <property type="component" value="Unassembled WGS sequence"/>
</dbReference>
<accession>A0A0D0BHA7</accession>